<comment type="caution">
    <text evidence="1">The sequence shown here is derived from an EMBL/GenBank/DDBJ whole genome shotgun (WGS) entry which is preliminary data.</text>
</comment>
<dbReference type="InterPro" id="IPR002636">
    <property type="entry name" value="DUF29"/>
</dbReference>
<dbReference type="PANTHER" id="PTHR34235">
    <property type="entry name" value="SLR1203 PROTEIN-RELATED"/>
    <property type="match status" value="1"/>
</dbReference>
<dbReference type="Proteomes" id="UP000615026">
    <property type="component" value="Unassembled WGS sequence"/>
</dbReference>
<evidence type="ECO:0000313" key="1">
    <source>
        <dbReference type="EMBL" id="MBE9069947.1"/>
    </source>
</evidence>
<dbReference type="EMBL" id="JADEXP010000346">
    <property type="protein sequence ID" value="MBE9069947.1"/>
    <property type="molecule type" value="Genomic_DNA"/>
</dbReference>
<organism evidence="1 2">
    <name type="scientific">Leptolyngbya cf. ectocarpi LEGE 11479</name>
    <dbReference type="NCBI Taxonomy" id="1828722"/>
    <lineage>
        <taxon>Bacteria</taxon>
        <taxon>Bacillati</taxon>
        <taxon>Cyanobacteriota</taxon>
        <taxon>Cyanophyceae</taxon>
        <taxon>Leptolyngbyales</taxon>
        <taxon>Leptolyngbyaceae</taxon>
        <taxon>Leptolyngbya group</taxon>
        <taxon>Leptolyngbya</taxon>
    </lineage>
</organism>
<dbReference type="RefSeq" id="WP_193995834.1">
    <property type="nucleotide sequence ID" value="NZ_JADEXP010000346.1"/>
</dbReference>
<name>A0A928ZYP9_LEPEC</name>
<dbReference type="Gene3D" id="1.20.1220.20">
    <property type="entry name" value="Uncharcterised protein PF01724"/>
    <property type="match status" value="1"/>
</dbReference>
<evidence type="ECO:0000313" key="2">
    <source>
        <dbReference type="Proteomes" id="UP000615026"/>
    </source>
</evidence>
<accession>A0A928ZYP9</accession>
<dbReference type="PANTHER" id="PTHR34235:SF3">
    <property type="entry name" value="SLR1203 PROTEIN"/>
    <property type="match status" value="1"/>
</dbReference>
<sequence length="151" mass="17552">MTATQPSSSPVTLYDTDYMQWITTTVDKLRRQDYNHVDWANLIEEIEDMGKRERRSLESNLTILLLHLLKWKYQSDKRSGSWAGSIVEHRRRIRKALKDSPSLKPQLEKMLSEAYTDAINQAAAETQLPVDTFPNECEFKLSQIMDDSFSP</sequence>
<proteinExistence type="predicted"/>
<protein>
    <submittedName>
        <fullName evidence="1">DUF29 domain-containing protein</fullName>
    </submittedName>
</protein>
<dbReference type="AlphaFoldDB" id="A0A928ZYP9"/>
<dbReference type="Pfam" id="PF01724">
    <property type="entry name" value="DUF29"/>
    <property type="match status" value="1"/>
</dbReference>
<reference evidence="1" key="1">
    <citation type="submission" date="2020-10" db="EMBL/GenBank/DDBJ databases">
        <authorList>
            <person name="Castelo-Branco R."/>
            <person name="Eusebio N."/>
            <person name="Adriana R."/>
            <person name="Vieira A."/>
            <person name="Brugerolle De Fraissinette N."/>
            <person name="Rezende De Castro R."/>
            <person name="Schneider M.P."/>
            <person name="Vasconcelos V."/>
            <person name="Leao P.N."/>
        </authorList>
    </citation>
    <scope>NUCLEOTIDE SEQUENCE</scope>
    <source>
        <strain evidence="1">LEGE 11479</strain>
    </source>
</reference>
<gene>
    <name evidence="1" type="ORF">IQ260_25220</name>
</gene>
<keyword evidence="2" id="KW-1185">Reference proteome</keyword>